<evidence type="ECO:0000313" key="6">
    <source>
        <dbReference type="EMBL" id="RJG07281.1"/>
    </source>
</evidence>
<dbReference type="InterPro" id="IPR052363">
    <property type="entry name" value="LPS_export_LptC"/>
</dbReference>
<accession>A0A418X4G5</accession>
<dbReference type="RefSeq" id="WP_119740595.1">
    <property type="nucleotide sequence ID" value="NZ_QYUN01000002.1"/>
</dbReference>
<evidence type="ECO:0000256" key="5">
    <source>
        <dbReference type="ARBA" id="ARBA00023136"/>
    </source>
</evidence>
<evidence type="ECO:0000256" key="1">
    <source>
        <dbReference type="ARBA" id="ARBA00022475"/>
    </source>
</evidence>
<dbReference type="EMBL" id="QYUN01000002">
    <property type="protein sequence ID" value="RJG07281.1"/>
    <property type="molecule type" value="Genomic_DNA"/>
</dbReference>
<evidence type="ECO:0000256" key="3">
    <source>
        <dbReference type="ARBA" id="ARBA00022692"/>
    </source>
</evidence>
<protein>
    <submittedName>
        <fullName evidence="6">LPS export ABC transporter periplasmic protein LptC</fullName>
    </submittedName>
</protein>
<proteinExistence type="predicted"/>
<sequence length="197" mass="22353">MTSEQSTRRFRLFMLVALMSALALGSFWALEVMRRNASDFIPDVTRTAPDLYVDHFSYVKMSETGEPRYHVSGDKLTHNPKDDSYDVVNPVLKSLTAERPPTTLRSDRAEVNSDGSEMHMYDNVHMDRPATPRSERLQVKSEYMLILPDDDVAKTEKPVQITLGESTLNGIGMYVNNATRELRLSSRVQGSYHAPVR</sequence>
<keyword evidence="3" id="KW-0812">Transmembrane</keyword>
<comment type="caution">
    <text evidence="6">The sequence shown here is derived from an EMBL/GenBank/DDBJ whole genome shotgun (WGS) entry which is preliminary data.</text>
</comment>
<evidence type="ECO:0000256" key="4">
    <source>
        <dbReference type="ARBA" id="ARBA00022989"/>
    </source>
</evidence>
<dbReference type="OrthoDB" id="8589410at2"/>
<keyword evidence="5" id="KW-0472">Membrane</keyword>
<dbReference type="GO" id="GO:0005886">
    <property type="term" value="C:plasma membrane"/>
    <property type="evidence" value="ECO:0007669"/>
    <property type="project" value="InterPro"/>
</dbReference>
<evidence type="ECO:0000313" key="7">
    <source>
        <dbReference type="Proteomes" id="UP000285190"/>
    </source>
</evidence>
<dbReference type="PANTHER" id="PTHR37481:SF1">
    <property type="entry name" value="LIPOPOLYSACCHARIDE EXPORT SYSTEM PROTEIN LPTC"/>
    <property type="match status" value="1"/>
</dbReference>
<dbReference type="Gene3D" id="2.60.450.10">
    <property type="entry name" value="Lipopolysaccharide (LPS) transport protein A like domain"/>
    <property type="match status" value="1"/>
</dbReference>
<name>A0A418X4G5_9BURK</name>
<dbReference type="NCBIfam" id="TIGR04409">
    <property type="entry name" value="LptC_YrbK"/>
    <property type="match status" value="1"/>
</dbReference>
<dbReference type="InterPro" id="IPR026265">
    <property type="entry name" value="LptC"/>
</dbReference>
<evidence type="ECO:0000256" key="2">
    <source>
        <dbReference type="ARBA" id="ARBA00022519"/>
    </source>
</evidence>
<dbReference type="InterPro" id="IPR010664">
    <property type="entry name" value="LipoPS_assembly_LptC-rel"/>
</dbReference>
<dbReference type="GO" id="GO:0015221">
    <property type="term" value="F:lipopolysaccharide transmembrane transporter activity"/>
    <property type="evidence" value="ECO:0007669"/>
    <property type="project" value="InterPro"/>
</dbReference>
<keyword evidence="4" id="KW-1133">Transmembrane helix</keyword>
<organism evidence="6 7">
    <name type="scientific">Noviherbaspirillum cavernae</name>
    <dbReference type="NCBI Taxonomy" id="2320862"/>
    <lineage>
        <taxon>Bacteria</taxon>
        <taxon>Pseudomonadati</taxon>
        <taxon>Pseudomonadota</taxon>
        <taxon>Betaproteobacteria</taxon>
        <taxon>Burkholderiales</taxon>
        <taxon>Oxalobacteraceae</taxon>
        <taxon>Noviherbaspirillum</taxon>
    </lineage>
</organism>
<keyword evidence="2" id="KW-0997">Cell inner membrane</keyword>
<dbReference type="PANTHER" id="PTHR37481">
    <property type="entry name" value="LIPOPOLYSACCHARIDE EXPORT SYSTEM PROTEIN LPTC"/>
    <property type="match status" value="1"/>
</dbReference>
<dbReference type="AlphaFoldDB" id="A0A418X4G5"/>
<reference evidence="6 7" key="1">
    <citation type="submission" date="2018-09" db="EMBL/GenBank/DDBJ databases">
        <authorList>
            <person name="Zhu H."/>
        </authorList>
    </citation>
    <scope>NUCLEOTIDE SEQUENCE [LARGE SCALE GENOMIC DNA]</scope>
    <source>
        <strain evidence="6 7">K2R10-39</strain>
    </source>
</reference>
<dbReference type="GO" id="GO:0030288">
    <property type="term" value="C:outer membrane-bounded periplasmic space"/>
    <property type="evidence" value="ECO:0007669"/>
    <property type="project" value="TreeGrafter"/>
</dbReference>
<keyword evidence="7" id="KW-1185">Reference proteome</keyword>
<dbReference type="Pfam" id="PF06835">
    <property type="entry name" value="LptC"/>
    <property type="match status" value="1"/>
</dbReference>
<gene>
    <name evidence="6" type="primary">lptC</name>
    <name evidence="6" type="ORF">D3870_15885</name>
</gene>
<dbReference type="Proteomes" id="UP000285190">
    <property type="component" value="Unassembled WGS sequence"/>
</dbReference>
<dbReference type="GO" id="GO:0017089">
    <property type="term" value="F:glycolipid transfer activity"/>
    <property type="evidence" value="ECO:0007669"/>
    <property type="project" value="TreeGrafter"/>
</dbReference>
<keyword evidence="1" id="KW-1003">Cell membrane</keyword>